<sequence>MRVSWAGLYYVGSTVTVPSQTIPHTSLNSRDRVPNHIARESPQSQHPVGPGRGSQQYLVKTIRECTDHLGIDEGSARLKDCQLNQLLLALPRYLHSPVVPCEKRRVREVARVDVVVFIAVGYTLYTRVGVISTQRPKCNCKTFHTTAWELGDDGKSWRVIDCRYAL</sequence>
<accession>A0A1L9T222</accession>
<dbReference type="Proteomes" id="UP000184356">
    <property type="component" value="Unassembled WGS sequence"/>
</dbReference>
<reference evidence="2" key="1">
    <citation type="journal article" date="2017" name="Genome Biol.">
        <title>Comparative genomics reveals high biological diversity and specific adaptations in the industrially and medically important fungal genus Aspergillus.</title>
        <authorList>
            <person name="de Vries R.P."/>
            <person name="Riley R."/>
            <person name="Wiebenga A."/>
            <person name="Aguilar-Osorio G."/>
            <person name="Amillis S."/>
            <person name="Uchima C.A."/>
            <person name="Anderluh G."/>
            <person name="Asadollahi M."/>
            <person name="Askin M."/>
            <person name="Barry K."/>
            <person name="Battaglia E."/>
            <person name="Bayram O."/>
            <person name="Benocci T."/>
            <person name="Braus-Stromeyer S.A."/>
            <person name="Caldana C."/>
            <person name="Canovas D."/>
            <person name="Cerqueira G.C."/>
            <person name="Chen F."/>
            <person name="Chen W."/>
            <person name="Choi C."/>
            <person name="Clum A."/>
            <person name="Dos Santos R.A."/>
            <person name="Damasio A.R."/>
            <person name="Diallinas G."/>
            <person name="Emri T."/>
            <person name="Fekete E."/>
            <person name="Flipphi M."/>
            <person name="Freyberg S."/>
            <person name="Gallo A."/>
            <person name="Gournas C."/>
            <person name="Habgood R."/>
            <person name="Hainaut M."/>
            <person name="Harispe M.L."/>
            <person name="Henrissat B."/>
            <person name="Hilden K.S."/>
            <person name="Hope R."/>
            <person name="Hossain A."/>
            <person name="Karabika E."/>
            <person name="Karaffa L."/>
            <person name="Karanyi Z."/>
            <person name="Krasevec N."/>
            <person name="Kuo A."/>
            <person name="Kusch H."/>
            <person name="LaButti K."/>
            <person name="Lagendijk E.L."/>
            <person name="Lapidus A."/>
            <person name="Levasseur A."/>
            <person name="Lindquist E."/>
            <person name="Lipzen A."/>
            <person name="Logrieco A.F."/>
            <person name="MacCabe A."/>
            <person name="Maekelae M.R."/>
            <person name="Malavazi I."/>
            <person name="Melin P."/>
            <person name="Meyer V."/>
            <person name="Mielnichuk N."/>
            <person name="Miskei M."/>
            <person name="Molnar A.P."/>
            <person name="Mule G."/>
            <person name="Ngan C.Y."/>
            <person name="Orejas M."/>
            <person name="Orosz E."/>
            <person name="Ouedraogo J.P."/>
            <person name="Overkamp K.M."/>
            <person name="Park H.-S."/>
            <person name="Perrone G."/>
            <person name="Piumi F."/>
            <person name="Punt P.J."/>
            <person name="Ram A.F."/>
            <person name="Ramon A."/>
            <person name="Rauscher S."/>
            <person name="Record E."/>
            <person name="Riano-Pachon D.M."/>
            <person name="Robert V."/>
            <person name="Roehrig J."/>
            <person name="Ruller R."/>
            <person name="Salamov A."/>
            <person name="Salih N.S."/>
            <person name="Samson R.A."/>
            <person name="Sandor E."/>
            <person name="Sanguinetti M."/>
            <person name="Schuetze T."/>
            <person name="Sepcic K."/>
            <person name="Shelest E."/>
            <person name="Sherlock G."/>
            <person name="Sophianopoulou V."/>
            <person name="Squina F.M."/>
            <person name="Sun H."/>
            <person name="Susca A."/>
            <person name="Todd R.B."/>
            <person name="Tsang A."/>
            <person name="Unkles S.E."/>
            <person name="van de Wiele N."/>
            <person name="van Rossen-Uffink D."/>
            <person name="Oliveira J.V."/>
            <person name="Vesth T.C."/>
            <person name="Visser J."/>
            <person name="Yu J.-H."/>
            <person name="Zhou M."/>
            <person name="Andersen M.R."/>
            <person name="Archer D.B."/>
            <person name="Baker S.E."/>
            <person name="Benoit I."/>
            <person name="Brakhage A.A."/>
            <person name="Braus G.H."/>
            <person name="Fischer R."/>
            <person name="Frisvad J.C."/>
            <person name="Goldman G.H."/>
            <person name="Houbraken J."/>
            <person name="Oakley B."/>
            <person name="Pocsi I."/>
            <person name="Scazzocchio C."/>
            <person name="Seiboth B."/>
            <person name="vanKuyk P.A."/>
            <person name="Wortman J."/>
            <person name="Dyer P.S."/>
            <person name="Grigoriev I.V."/>
        </authorList>
    </citation>
    <scope>NUCLEOTIDE SEQUENCE [LARGE SCALE GENOMIC DNA]</scope>
    <source>
        <strain evidence="2">CBS 593.65</strain>
    </source>
</reference>
<protein>
    <submittedName>
        <fullName evidence="1">Uncharacterized protein</fullName>
    </submittedName>
</protein>
<name>A0A1L9T222_9EURO</name>
<dbReference type="EMBL" id="KV878597">
    <property type="protein sequence ID" value="OJJ53467.1"/>
    <property type="molecule type" value="Genomic_DNA"/>
</dbReference>
<dbReference type="GeneID" id="63764692"/>
<organism evidence="1 2">
    <name type="scientific">Aspergillus sydowii CBS 593.65</name>
    <dbReference type="NCBI Taxonomy" id="1036612"/>
    <lineage>
        <taxon>Eukaryota</taxon>
        <taxon>Fungi</taxon>
        <taxon>Dikarya</taxon>
        <taxon>Ascomycota</taxon>
        <taxon>Pezizomycotina</taxon>
        <taxon>Eurotiomycetes</taxon>
        <taxon>Eurotiomycetidae</taxon>
        <taxon>Eurotiales</taxon>
        <taxon>Aspergillaceae</taxon>
        <taxon>Aspergillus</taxon>
        <taxon>Aspergillus subgen. Nidulantes</taxon>
    </lineage>
</organism>
<dbReference type="AlphaFoldDB" id="A0A1L9T222"/>
<evidence type="ECO:0000313" key="2">
    <source>
        <dbReference type="Proteomes" id="UP000184356"/>
    </source>
</evidence>
<dbReference type="RefSeq" id="XP_040697273.1">
    <property type="nucleotide sequence ID" value="XM_040848619.1"/>
</dbReference>
<evidence type="ECO:0000313" key="1">
    <source>
        <dbReference type="EMBL" id="OJJ53467.1"/>
    </source>
</evidence>
<proteinExistence type="predicted"/>
<dbReference type="VEuPathDB" id="FungiDB:ASPSYDRAFT_531114"/>
<keyword evidence="2" id="KW-1185">Reference proteome</keyword>
<gene>
    <name evidence="1" type="ORF">ASPSYDRAFT_531114</name>
</gene>